<gene>
    <name evidence="1" type="ORF">TRIP_B200774</name>
</gene>
<dbReference type="EMBL" id="UPXX01000013">
    <property type="protein sequence ID" value="VBB42634.1"/>
    <property type="molecule type" value="Genomic_DNA"/>
</dbReference>
<dbReference type="AlphaFoldDB" id="A0A653A3P5"/>
<accession>A0A653A3P5</accession>
<sequence length="112" mass="11771">MASSLQTPSYSAPAAPRETFGYRTGMDGAIQRMHAPGVDVIHPSVQGVAGVSLDLKVYDVHSSERAGRGSGIGTRVPSISSAGSVSCVSVHCAESGVFQDFNRLIKGLTHRW</sequence>
<evidence type="ECO:0000313" key="1">
    <source>
        <dbReference type="EMBL" id="VBB42634.1"/>
    </source>
</evidence>
<name>A0A653A3P5_UNCDX</name>
<proteinExistence type="predicted"/>
<protein>
    <submittedName>
        <fullName evidence="1">Uncharacterized protein</fullName>
    </submittedName>
</protein>
<organism evidence="1">
    <name type="scientific">Uncultured Desulfatiglans sp</name>
    <dbReference type="NCBI Taxonomy" id="1748965"/>
    <lineage>
        <taxon>Bacteria</taxon>
        <taxon>Pseudomonadati</taxon>
        <taxon>Thermodesulfobacteriota</taxon>
        <taxon>Desulfobacteria</taxon>
        <taxon>Desulfatiglandales</taxon>
        <taxon>Desulfatiglandaceae</taxon>
        <taxon>Desulfatiglans</taxon>
        <taxon>environmental samples</taxon>
    </lineage>
</organism>
<reference evidence="1" key="1">
    <citation type="submission" date="2018-07" db="EMBL/GenBank/DDBJ databases">
        <authorList>
            <consortium name="Genoscope - CEA"/>
            <person name="William W."/>
        </authorList>
    </citation>
    <scope>NUCLEOTIDE SEQUENCE</scope>
    <source>
        <strain evidence="1">IK1</strain>
    </source>
</reference>